<proteinExistence type="predicted"/>
<accession>A0AC35UH44</accession>
<dbReference type="Proteomes" id="UP000095286">
    <property type="component" value="Unplaced"/>
</dbReference>
<sequence length="626" mass="69164">MARKNTETTAGAKLGLEDLKKDVKIDHHKIPLHQFEKRFETNLTSGLTNQKAAKLLTKYGRNELTPPPKPSKIWEFIKVLCGGFNMLLWAGCIACFVSYVIEANTNEYVRPDNLYIGSIIGSVCFITSCYQFYQSNKASSIMDSFKKMVPHKALVIREGNKFEINAAEVVPGDLIEISSGSRLAGDVRVIESNGFRVDNSSLTGECEPQGRTKEFTDDNPLESKNVALFSTNVVEGTAKAVVMLTGDQTIMGRIVALSTQVANGKTPIAQDLHHFLKIISFVATAKGVIFFTILMCLDTSLLDAFIFAIAIIVATVPEGITVTVTVCLTLTAKEMARKSCLVKQMDAVETLGSTSTICSDKTGTLTQNKMTISHVYFNEIVHDSTPHSPKVKDLETSSLFRSATLCSRAFFKGGQEKVDLKDRDAIGDASEVAILRFCTMMDSDLVGIKKQYPKVCEIPFNSSNKYQLSIHRKVNGAFLLVIKGAPERIYGMCENMIVKDSMIKIEKKNTDKFELAYAKLGGLGERVLGFGEYELPAEQFPQSFVFNTEDINFPMEKFTFCGLMSMIDPPRPGVPEAVALCTDAGIRVAMITGDQQETARAIASQVNNTFIHFGLIKINCFYEFYL</sequence>
<name>A0AC35UH44_9BILA</name>
<protein>
    <submittedName>
        <fullName evidence="2">Cation_ATPase_N domain-containing protein</fullName>
    </submittedName>
</protein>
<dbReference type="WBParaSite" id="RSKR_0001183800.1">
    <property type="protein sequence ID" value="RSKR_0001183800.1"/>
    <property type="gene ID" value="RSKR_0001183800"/>
</dbReference>
<evidence type="ECO:0000313" key="1">
    <source>
        <dbReference type="Proteomes" id="UP000095286"/>
    </source>
</evidence>
<organism evidence="1 2">
    <name type="scientific">Rhabditophanes sp. KR3021</name>
    <dbReference type="NCBI Taxonomy" id="114890"/>
    <lineage>
        <taxon>Eukaryota</taxon>
        <taxon>Metazoa</taxon>
        <taxon>Ecdysozoa</taxon>
        <taxon>Nematoda</taxon>
        <taxon>Chromadorea</taxon>
        <taxon>Rhabditida</taxon>
        <taxon>Tylenchina</taxon>
        <taxon>Panagrolaimomorpha</taxon>
        <taxon>Strongyloidoidea</taxon>
        <taxon>Alloionematidae</taxon>
        <taxon>Rhabditophanes</taxon>
    </lineage>
</organism>
<reference evidence="2" key="1">
    <citation type="submission" date="2016-11" db="UniProtKB">
        <authorList>
            <consortium name="WormBaseParasite"/>
        </authorList>
    </citation>
    <scope>IDENTIFICATION</scope>
    <source>
        <strain evidence="2">KR3021</strain>
    </source>
</reference>
<evidence type="ECO:0000313" key="2">
    <source>
        <dbReference type="WBParaSite" id="RSKR_0001183800.1"/>
    </source>
</evidence>